<evidence type="ECO:0000256" key="4">
    <source>
        <dbReference type="ARBA" id="ARBA00022989"/>
    </source>
</evidence>
<protein>
    <recommendedName>
        <fullName evidence="10">Major facilitator superfamily domain-containing protein</fullName>
    </recommendedName>
</protein>
<dbReference type="InterPro" id="IPR036259">
    <property type="entry name" value="MFS_trans_sf"/>
</dbReference>
<dbReference type="EMBL" id="MCFJ01000016">
    <property type="protein sequence ID" value="ORY58559.1"/>
    <property type="molecule type" value="Genomic_DNA"/>
</dbReference>
<feature type="compositionally biased region" description="Polar residues" evidence="6">
    <location>
        <begin position="305"/>
        <end position="322"/>
    </location>
</feature>
<dbReference type="GeneID" id="63781611"/>
<dbReference type="GO" id="GO:0022857">
    <property type="term" value="F:transmembrane transporter activity"/>
    <property type="evidence" value="ECO:0007669"/>
    <property type="project" value="TreeGrafter"/>
</dbReference>
<keyword evidence="4 7" id="KW-1133">Transmembrane helix</keyword>
<dbReference type="InParanoid" id="A0A1Y2DH16"/>
<feature type="transmembrane region" description="Helical" evidence="7">
    <location>
        <begin position="73"/>
        <end position="91"/>
    </location>
</feature>
<dbReference type="RefSeq" id="XP_040711476.1">
    <property type="nucleotide sequence ID" value="XM_040865399.1"/>
</dbReference>
<comment type="caution">
    <text evidence="8">The sequence shown here is derived from an EMBL/GenBank/DDBJ whole genome shotgun (WGS) entry which is preliminary data.</text>
</comment>
<keyword evidence="3 7" id="KW-0812">Transmembrane</keyword>
<proteinExistence type="predicted"/>
<feature type="compositionally biased region" description="Basic residues" evidence="6">
    <location>
        <begin position="287"/>
        <end position="301"/>
    </location>
</feature>
<evidence type="ECO:0000313" key="9">
    <source>
        <dbReference type="Proteomes" id="UP000193689"/>
    </source>
</evidence>
<evidence type="ECO:0008006" key="10">
    <source>
        <dbReference type="Google" id="ProtNLM"/>
    </source>
</evidence>
<evidence type="ECO:0000256" key="1">
    <source>
        <dbReference type="ARBA" id="ARBA00004141"/>
    </source>
</evidence>
<dbReference type="PANTHER" id="PTHR23501:SF177">
    <property type="entry name" value="MAJOR FACILITATOR SUPERFAMILY (MFS) PROFILE DOMAIN-CONTAINING PROTEIN-RELATED"/>
    <property type="match status" value="1"/>
</dbReference>
<dbReference type="GO" id="GO:0005886">
    <property type="term" value="C:plasma membrane"/>
    <property type="evidence" value="ECO:0007669"/>
    <property type="project" value="TreeGrafter"/>
</dbReference>
<feature type="transmembrane region" description="Helical" evidence="7">
    <location>
        <begin position="200"/>
        <end position="226"/>
    </location>
</feature>
<sequence length="322" mass="33911">MLPRLYKQRSPSITAPYQFFFMGSYIVLLYYLLIYFQTILGASPIQSGVDNLPLMFALAGGGVVMKTGCAQQVMFVGSMLGTVTIGLIYTLDIGSSTGKWAGYQVFVGATPSFVMMHSLTVAQANVGPEDLSTVTANLLSFQTVGGAFSISSGQAAFINRLLATLPKTAPDVNPALVLATGASELHNVFPPDVLPGVLEAYMIGIKAAFSVVVAFAGTAFLLTFAIPMKKLPSHATGEAPIAMVKEAGTNGRATTNDGNAEAHAGHEESDCNADEAVEPGTGEGAAQKKKNKKRKPNKKQKAPAVQTNPPSMLMSQLFPNNT</sequence>
<accession>A0A1Y2DH16</accession>
<keyword evidence="2" id="KW-0813">Transport</keyword>
<dbReference type="SUPFAM" id="SSF103473">
    <property type="entry name" value="MFS general substrate transporter"/>
    <property type="match status" value="1"/>
</dbReference>
<evidence type="ECO:0000256" key="3">
    <source>
        <dbReference type="ARBA" id="ARBA00022692"/>
    </source>
</evidence>
<keyword evidence="9" id="KW-1185">Reference proteome</keyword>
<evidence type="ECO:0000256" key="6">
    <source>
        <dbReference type="SAM" id="MobiDB-lite"/>
    </source>
</evidence>
<dbReference type="PANTHER" id="PTHR23501">
    <property type="entry name" value="MAJOR FACILITATOR SUPERFAMILY"/>
    <property type="match status" value="1"/>
</dbReference>
<comment type="subcellular location">
    <subcellularLocation>
        <location evidence="1">Membrane</location>
        <topology evidence="1">Multi-pass membrane protein</topology>
    </subcellularLocation>
</comment>
<organism evidence="8 9">
    <name type="scientific">Pseudomassariella vexata</name>
    <dbReference type="NCBI Taxonomy" id="1141098"/>
    <lineage>
        <taxon>Eukaryota</taxon>
        <taxon>Fungi</taxon>
        <taxon>Dikarya</taxon>
        <taxon>Ascomycota</taxon>
        <taxon>Pezizomycotina</taxon>
        <taxon>Sordariomycetes</taxon>
        <taxon>Xylariomycetidae</taxon>
        <taxon>Amphisphaeriales</taxon>
        <taxon>Pseudomassariaceae</taxon>
        <taxon>Pseudomassariella</taxon>
    </lineage>
</organism>
<evidence type="ECO:0000256" key="7">
    <source>
        <dbReference type="SAM" id="Phobius"/>
    </source>
</evidence>
<dbReference type="OrthoDB" id="10021397at2759"/>
<dbReference type="Proteomes" id="UP000193689">
    <property type="component" value="Unassembled WGS sequence"/>
</dbReference>
<evidence type="ECO:0000256" key="5">
    <source>
        <dbReference type="ARBA" id="ARBA00023136"/>
    </source>
</evidence>
<name>A0A1Y2DH16_9PEZI</name>
<feature type="transmembrane region" description="Helical" evidence="7">
    <location>
        <begin position="15"/>
        <end position="36"/>
    </location>
</feature>
<keyword evidence="5 7" id="KW-0472">Membrane</keyword>
<evidence type="ECO:0000313" key="8">
    <source>
        <dbReference type="EMBL" id="ORY58559.1"/>
    </source>
</evidence>
<evidence type="ECO:0000256" key="2">
    <source>
        <dbReference type="ARBA" id="ARBA00022448"/>
    </source>
</evidence>
<dbReference type="AlphaFoldDB" id="A0A1Y2DH16"/>
<gene>
    <name evidence="8" type="ORF">BCR38DRAFT_527572</name>
</gene>
<feature type="region of interest" description="Disordered" evidence="6">
    <location>
        <begin position="249"/>
        <end position="322"/>
    </location>
</feature>
<reference evidence="8 9" key="1">
    <citation type="submission" date="2016-07" db="EMBL/GenBank/DDBJ databases">
        <title>Pervasive Adenine N6-methylation of Active Genes in Fungi.</title>
        <authorList>
            <consortium name="DOE Joint Genome Institute"/>
            <person name="Mondo S.J."/>
            <person name="Dannebaum R.O."/>
            <person name="Kuo R.C."/>
            <person name="Labutti K."/>
            <person name="Haridas S."/>
            <person name="Kuo A."/>
            <person name="Salamov A."/>
            <person name="Ahrendt S.R."/>
            <person name="Lipzen A."/>
            <person name="Sullivan W."/>
            <person name="Andreopoulos W.B."/>
            <person name="Clum A."/>
            <person name="Lindquist E."/>
            <person name="Daum C."/>
            <person name="Ramamoorthy G.K."/>
            <person name="Gryganskyi A."/>
            <person name="Culley D."/>
            <person name="Magnuson J.K."/>
            <person name="James T.Y."/>
            <person name="O'Malley M.A."/>
            <person name="Stajich J.E."/>
            <person name="Spatafora J.W."/>
            <person name="Visel A."/>
            <person name="Grigoriev I.V."/>
        </authorList>
    </citation>
    <scope>NUCLEOTIDE SEQUENCE [LARGE SCALE GENOMIC DNA]</scope>
    <source>
        <strain evidence="8 9">CBS 129021</strain>
    </source>
</reference>